<organism evidence="4">
    <name type="scientific">Notodromas monacha</name>
    <dbReference type="NCBI Taxonomy" id="399045"/>
    <lineage>
        <taxon>Eukaryota</taxon>
        <taxon>Metazoa</taxon>
        <taxon>Ecdysozoa</taxon>
        <taxon>Arthropoda</taxon>
        <taxon>Crustacea</taxon>
        <taxon>Oligostraca</taxon>
        <taxon>Ostracoda</taxon>
        <taxon>Podocopa</taxon>
        <taxon>Podocopida</taxon>
        <taxon>Cypridocopina</taxon>
        <taxon>Cypridoidea</taxon>
        <taxon>Cyprididae</taxon>
        <taxon>Notodromas</taxon>
    </lineage>
</organism>
<proteinExistence type="predicted"/>
<dbReference type="Proteomes" id="UP000678499">
    <property type="component" value="Unassembled WGS sequence"/>
</dbReference>
<evidence type="ECO:0000256" key="1">
    <source>
        <dbReference type="ARBA" id="ARBA00022441"/>
    </source>
</evidence>
<dbReference type="OrthoDB" id="6437573at2759"/>
<feature type="region of interest" description="Disordered" evidence="3">
    <location>
        <begin position="381"/>
        <end position="418"/>
    </location>
</feature>
<dbReference type="EMBL" id="OA882085">
    <property type="protein sequence ID" value="CAD7272619.1"/>
    <property type="molecule type" value="Genomic_DNA"/>
</dbReference>
<keyword evidence="1" id="KW-0880">Kelch repeat</keyword>
<dbReference type="Gene3D" id="2.120.10.80">
    <property type="entry name" value="Kelch-type beta propeller"/>
    <property type="match status" value="2"/>
</dbReference>
<evidence type="ECO:0000256" key="3">
    <source>
        <dbReference type="SAM" id="MobiDB-lite"/>
    </source>
</evidence>
<dbReference type="SMART" id="SM00612">
    <property type="entry name" value="Kelch"/>
    <property type="match status" value="4"/>
</dbReference>
<dbReference type="InterPro" id="IPR011043">
    <property type="entry name" value="Gal_Oxase/kelch_b-propeller"/>
</dbReference>
<reference evidence="4" key="1">
    <citation type="submission" date="2020-11" db="EMBL/GenBank/DDBJ databases">
        <authorList>
            <person name="Tran Van P."/>
        </authorList>
    </citation>
    <scope>NUCLEOTIDE SEQUENCE</scope>
</reference>
<keyword evidence="2" id="KW-0677">Repeat</keyword>
<name>A0A7R9G854_9CRUS</name>
<protein>
    <submittedName>
        <fullName evidence="4">Uncharacterized protein</fullName>
    </submittedName>
</protein>
<dbReference type="EMBL" id="CAJPEX010000048">
    <property type="protein sequence ID" value="CAG0912771.1"/>
    <property type="molecule type" value="Genomic_DNA"/>
</dbReference>
<accession>A0A7R9G854</accession>
<evidence type="ECO:0000313" key="5">
    <source>
        <dbReference type="Proteomes" id="UP000678499"/>
    </source>
</evidence>
<dbReference type="PANTHER" id="PTHR46344">
    <property type="entry name" value="OS02G0202900 PROTEIN"/>
    <property type="match status" value="1"/>
</dbReference>
<feature type="region of interest" description="Disordered" evidence="3">
    <location>
        <begin position="1"/>
        <end position="56"/>
    </location>
</feature>
<gene>
    <name evidence="4" type="ORF">NMOB1V02_LOCUS544</name>
</gene>
<keyword evidence="5" id="KW-1185">Reference proteome</keyword>
<evidence type="ECO:0000313" key="4">
    <source>
        <dbReference type="EMBL" id="CAD7272619.1"/>
    </source>
</evidence>
<dbReference type="PANTHER" id="PTHR46344:SF27">
    <property type="entry name" value="KELCH REPEAT SUPERFAMILY PROTEIN"/>
    <property type="match status" value="1"/>
</dbReference>
<dbReference type="InterPro" id="IPR006652">
    <property type="entry name" value="Kelch_1"/>
</dbReference>
<dbReference type="InterPro" id="IPR015915">
    <property type="entry name" value="Kelch-typ_b-propeller"/>
</dbReference>
<dbReference type="Pfam" id="PF01344">
    <property type="entry name" value="Kelch_1"/>
    <property type="match status" value="1"/>
</dbReference>
<dbReference type="AlphaFoldDB" id="A0A7R9G854"/>
<evidence type="ECO:0000256" key="2">
    <source>
        <dbReference type="ARBA" id="ARBA00022737"/>
    </source>
</evidence>
<dbReference type="SUPFAM" id="SSF50965">
    <property type="entry name" value="Galactose oxidase, central domain"/>
    <property type="match status" value="1"/>
</dbReference>
<feature type="compositionally biased region" description="Low complexity" evidence="3">
    <location>
        <begin position="381"/>
        <end position="392"/>
    </location>
</feature>
<sequence>MSLTDGNLVTAPHLVTAPRRDLPLPRPVSRCQSTKTDGIGRSIPPLPRPVSRCRSTKTDGIGVRAARGQYLLSLDLFRDAGRLKPMGLAYEPPERQYLNTAAAVFRCSEDGKVLLNTSLNGMDNVGQLFVQDLPPLSQQQQQQQMRTTTTMTRNTNIIISNDDEDNNNHHQHQASMMMRMSDCSSRSIIRSNHSACCTGLPEVIQFLMKDHPSVLVLGGMNPMMGLGFTAETASYVLQYFPHLERWWGITRLPEPRVHFAAVFFDGCVYVVGGAVPLLVPDDGYNTKATPSQKCWRFHPSQGTWDMLSDMPEARMHHSLLVFRGKIYVIGGIGSDNQLSAAVYYALMWIEGPGLQCPRGFLQVAHTEQKLFIIGGAGRQQSSASTASSTGATPCGPSPSAATNSHNKDQQHKQRSRLPSSALHQLLSSRMHAVSTVDVWDNDTEDWVFDLEMDVPCHGHAVVALGGEEFLVIGGMTCKSAHVMQRVAKFNATNRKWHQLQPLPYGLTGHAAVLLPPIAPSSRRRCN</sequence>